<dbReference type="AlphaFoldDB" id="A0A1G6UGX9"/>
<dbReference type="InterPro" id="IPR041657">
    <property type="entry name" value="HTH_17"/>
</dbReference>
<reference evidence="3" key="1">
    <citation type="submission" date="2016-09" db="EMBL/GenBank/DDBJ databases">
        <authorList>
            <person name="Varghese N."/>
            <person name="Submissions S."/>
        </authorList>
    </citation>
    <scope>NUCLEOTIDE SEQUENCE [LARGE SCALE GENOMIC DNA]</scope>
    <source>
        <strain evidence="3">TNe-862</strain>
    </source>
</reference>
<dbReference type="Gene3D" id="1.10.238.160">
    <property type="match status" value="1"/>
</dbReference>
<dbReference type="STRING" id="416944.SAMN05421548_1194"/>
<keyword evidence="3" id="KW-1185">Reference proteome</keyword>
<gene>
    <name evidence="2" type="ORF">SAMN05421548_1194</name>
</gene>
<keyword evidence="2" id="KW-0238">DNA-binding</keyword>
<evidence type="ECO:0000259" key="1">
    <source>
        <dbReference type="Pfam" id="PF12728"/>
    </source>
</evidence>
<evidence type="ECO:0000313" key="3">
    <source>
        <dbReference type="Proteomes" id="UP000198908"/>
    </source>
</evidence>
<dbReference type="GO" id="GO:0003677">
    <property type="term" value="F:DNA binding"/>
    <property type="evidence" value="ECO:0007669"/>
    <property type="project" value="UniProtKB-KW"/>
</dbReference>
<proteinExistence type="predicted"/>
<dbReference type="EMBL" id="FMYQ01000019">
    <property type="protein sequence ID" value="SDD40509.1"/>
    <property type="molecule type" value="Genomic_DNA"/>
</dbReference>
<evidence type="ECO:0000313" key="2">
    <source>
        <dbReference type="EMBL" id="SDD40509.1"/>
    </source>
</evidence>
<accession>A0A1G6UGX9</accession>
<dbReference type="Proteomes" id="UP000198908">
    <property type="component" value="Unassembled WGS sequence"/>
</dbReference>
<dbReference type="RefSeq" id="WP_092000060.1">
    <property type="nucleotide sequence ID" value="NZ_FMYQ01000019.1"/>
</dbReference>
<dbReference type="OrthoDB" id="5298532at2"/>
<protein>
    <submittedName>
        <fullName evidence="2">Predicted DNA-binding transcriptional regulator AlpA</fullName>
    </submittedName>
</protein>
<dbReference type="SUPFAM" id="SSF46955">
    <property type="entry name" value="Putative DNA-binding domain"/>
    <property type="match status" value="1"/>
</dbReference>
<dbReference type="Pfam" id="PF12728">
    <property type="entry name" value="HTH_17"/>
    <property type="match status" value="1"/>
</dbReference>
<organism evidence="2 3">
    <name type="scientific">Paraburkholderia lycopersici</name>
    <dbReference type="NCBI Taxonomy" id="416944"/>
    <lineage>
        <taxon>Bacteria</taxon>
        <taxon>Pseudomonadati</taxon>
        <taxon>Pseudomonadota</taxon>
        <taxon>Betaproteobacteria</taxon>
        <taxon>Burkholderiales</taxon>
        <taxon>Burkholderiaceae</taxon>
        <taxon>Paraburkholderia</taxon>
    </lineage>
</organism>
<sequence length="80" mass="8709">MTPSAHHAVLPRALQQFDQLPDAAHVDVRTVAGLFGISVPTVWRHTRSGKLPAPRKIGASTRWNVAELRAILAVHASQAR</sequence>
<dbReference type="InterPro" id="IPR009061">
    <property type="entry name" value="DNA-bd_dom_put_sf"/>
</dbReference>
<name>A0A1G6UGX9_9BURK</name>
<feature type="domain" description="Helix-turn-helix" evidence="1">
    <location>
        <begin position="28"/>
        <end position="72"/>
    </location>
</feature>